<proteinExistence type="predicted"/>
<name>A0ABR3VUN6_9PEZI</name>
<dbReference type="EMBL" id="JAZHXJ010001135">
    <property type="protein sequence ID" value="KAL1845332.1"/>
    <property type="molecule type" value="Genomic_DNA"/>
</dbReference>
<reference evidence="3 4" key="1">
    <citation type="journal article" date="2024" name="Commun. Biol.">
        <title>Comparative genomic analysis of thermophilic fungi reveals convergent evolutionary adaptations and gene losses.</title>
        <authorList>
            <person name="Steindorff A.S."/>
            <person name="Aguilar-Pontes M.V."/>
            <person name="Robinson A.J."/>
            <person name="Andreopoulos B."/>
            <person name="LaButti K."/>
            <person name="Kuo A."/>
            <person name="Mondo S."/>
            <person name="Riley R."/>
            <person name="Otillar R."/>
            <person name="Haridas S."/>
            <person name="Lipzen A."/>
            <person name="Grimwood J."/>
            <person name="Schmutz J."/>
            <person name="Clum A."/>
            <person name="Reid I.D."/>
            <person name="Moisan M.C."/>
            <person name="Butler G."/>
            <person name="Nguyen T.T.M."/>
            <person name="Dewar K."/>
            <person name="Conant G."/>
            <person name="Drula E."/>
            <person name="Henrissat B."/>
            <person name="Hansel C."/>
            <person name="Singer S."/>
            <person name="Hutchinson M.I."/>
            <person name="de Vries R.P."/>
            <person name="Natvig D.O."/>
            <person name="Powell A.J."/>
            <person name="Tsang A."/>
            <person name="Grigoriev I.V."/>
        </authorList>
    </citation>
    <scope>NUCLEOTIDE SEQUENCE [LARGE SCALE GENOMIC DNA]</scope>
    <source>
        <strain evidence="3 4">ATCC 24622</strain>
    </source>
</reference>
<dbReference type="PANTHER" id="PTHR21310">
    <property type="entry name" value="AMINOGLYCOSIDE PHOSPHOTRANSFERASE-RELATED-RELATED"/>
    <property type="match status" value="1"/>
</dbReference>
<comment type="caution">
    <text evidence="3">The sequence shown here is derived from an EMBL/GenBank/DDBJ whole genome shotgun (WGS) entry which is preliminary data.</text>
</comment>
<evidence type="ECO:0000313" key="4">
    <source>
        <dbReference type="Proteomes" id="UP001586593"/>
    </source>
</evidence>
<dbReference type="InterPro" id="IPR011009">
    <property type="entry name" value="Kinase-like_dom_sf"/>
</dbReference>
<dbReference type="PANTHER" id="PTHR21310:SF15">
    <property type="entry name" value="AMINOGLYCOSIDE PHOSPHOTRANSFERASE DOMAIN-CONTAINING PROTEIN"/>
    <property type="match status" value="1"/>
</dbReference>
<dbReference type="Gene3D" id="3.90.1200.10">
    <property type="match status" value="1"/>
</dbReference>
<dbReference type="InterPro" id="IPR051678">
    <property type="entry name" value="AGP_Transferase"/>
</dbReference>
<dbReference type="SUPFAM" id="SSF56112">
    <property type="entry name" value="Protein kinase-like (PK-like)"/>
    <property type="match status" value="1"/>
</dbReference>
<accession>A0ABR3VUN6</accession>
<feature type="compositionally biased region" description="Low complexity" evidence="1">
    <location>
        <begin position="157"/>
        <end position="166"/>
    </location>
</feature>
<organism evidence="3 4">
    <name type="scientific">Phialemonium thermophilum</name>
    <dbReference type="NCBI Taxonomy" id="223376"/>
    <lineage>
        <taxon>Eukaryota</taxon>
        <taxon>Fungi</taxon>
        <taxon>Dikarya</taxon>
        <taxon>Ascomycota</taxon>
        <taxon>Pezizomycotina</taxon>
        <taxon>Sordariomycetes</taxon>
        <taxon>Sordariomycetidae</taxon>
        <taxon>Cephalothecales</taxon>
        <taxon>Cephalothecaceae</taxon>
        <taxon>Phialemonium</taxon>
    </lineage>
</organism>
<feature type="region of interest" description="Disordered" evidence="1">
    <location>
        <begin position="147"/>
        <end position="171"/>
    </location>
</feature>
<gene>
    <name evidence="3" type="ORF">VTK73DRAFT_660</name>
</gene>
<dbReference type="Proteomes" id="UP001586593">
    <property type="component" value="Unassembled WGS sequence"/>
</dbReference>
<protein>
    <recommendedName>
        <fullName evidence="2">Aminoglycoside phosphotransferase domain-containing protein</fullName>
    </recommendedName>
</protein>
<evidence type="ECO:0000259" key="2">
    <source>
        <dbReference type="Pfam" id="PF01636"/>
    </source>
</evidence>
<evidence type="ECO:0000313" key="3">
    <source>
        <dbReference type="EMBL" id="KAL1845332.1"/>
    </source>
</evidence>
<dbReference type="InterPro" id="IPR002575">
    <property type="entry name" value="Aminoglycoside_PTrfase"/>
</dbReference>
<dbReference type="Pfam" id="PF01636">
    <property type="entry name" value="APH"/>
    <property type="match status" value="1"/>
</dbReference>
<evidence type="ECO:0000256" key="1">
    <source>
        <dbReference type="SAM" id="MobiDB-lite"/>
    </source>
</evidence>
<keyword evidence="4" id="KW-1185">Reference proteome</keyword>
<sequence length="532" mass="59521">MVLEMEPEADAITGFVIRPRLDHRGFPLATDDQRRQANRDWIDRLDPDAICALAAQHYGDGGSRGAPCCRVVDKRNGSFNACFFVELDGVGEARPSSTAAKWVVRIPIATATEDDPWPRLQSEVATMRFLQQHTRIPIPRIHAFGRGARLRKPGASPTADETTAAAEPPPDTQSFLIMDFVEGEPLNTFRLETLDQASRRAFFSQLLDMLADLRALEFPLAGSLLLEEADAGGRRGDVPALGPVQFLPSTPLCLPRPPPPPFSSARAYMRYRFRMLSAHYQEPYRDHDVDDVRRELFALYHLRAAFDQVAASSAGPHGGPFILDHADLHPANILVDSAWRIRGVLDWECAATVPRCVFAPPSFATGHDARVSGLQRARQRAIHADFQAVLAEKAKAGTIYATLQDEWYGAAASVGHPELAAADRLFCIARCLRRPSEAAASFYEFLAPESMRPRLSDGKEDHEEKELWRLRLREQLKGFFDEHTDLAAEAQRRADQCARYTAFLKENGLYETERDRVWAQIQAIKSKFPLLK</sequence>
<feature type="domain" description="Aminoglycoside phosphotransferase" evidence="2">
    <location>
        <begin position="100"/>
        <end position="351"/>
    </location>
</feature>